<dbReference type="Proteomes" id="UP001066276">
    <property type="component" value="Chromosome 9"/>
</dbReference>
<proteinExistence type="predicted"/>
<sequence length="172" mass="20414">MPKPAIPLWHLRPDILCDPECKKDLQSVLDAYLHTNWGTAITRGLEWEALQVVIRGERLSKTYGIRQHLDRELTQQEEVLAAIQRQVDNGDASEAICLELRGRIVDLWDRLDNYVRRNYMQRIFREGDRFGRMLAWLLRRERPIPIFQMLRRSSGQRILGHLRVNSHLREHL</sequence>
<evidence type="ECO:0000313" key="1">
    <source>
        <dbReference type="EMBL" id="KAJ1107247.1"/>
    </source>
</evidence>
<organism evidence="1 2">
    <name type="scientific">Pleurodeles waltl</name>
    <name type="common">Iberian ribbed newt</name>
    <dbReference type="NCBI Taxonomy" id="8319"/>
    <lineage>
        <taxon>Eukaryota</taxon>
        <taxon>Metazoa</taxon>
        <taxon>Chordata</taxon>
        <taxon>Craniata</taxon>
        <taxon>Vertebrata</taxon>
        <taxon>Euteleostomi</taxon>
        <taxon>Amphibia</taxon>
        <taxon>Batrachia</taxon>
        <taxon>Caudata</taxon>
        <taxon>Salamandroidea</taxon>
        <taxon>Salamandridae</taxon>
        <taxon>Pleurodelinae</taxon>
        <taxon>Pleurodeles</taxon>
    </lineage>
</organism>
<comment type="caution">
    <text evidence="1">The sequence shown here is derived from an EMBL/GenBank/DDBJ whole genome shotgun (WGS) entry which is preliminary data.</text>
</comment>
<gene>
    <name evidence="1" type="ORF">NDU88_004640</name>
</gene>
<name>A0AAV7MUH0_PLEWA</name>
<reference evidence="1" key="1">
    <citation type="journal article" date="2022" name="bioRxiv">
        <title>Sequencing and chromosome-scale assembly of the giantPleurodeles waltlgenome.</title>
        <authorList>
            <person name="Brown T."/>
            <person name="Elewa A."/>
            <person name="Iarovenko S."/>
            <person name="Subramanian E."/>
            <person name="Araus A.J."/>
            <person name="Petzold A."/>
            <person name="Susuki M."/>
            <person name="Suzuki K.-i.T."/>
            <person name="Hayashi T."/>
            <person name="Toyoda A."/>
            <person name="Oliveira C."/>
            <person name="Osipova E."/>
            <person name="Leigh N.D."/>
            <person name="Simon A."/>
            <person name="Yun M.H."/>
        </authorList>
    </citation>
    <scope>NUCLEOTIDE SEQUENCE</scope>
    <source>
        <strain evidence="1">20211129_DDA</strain>
        <tissue evidence="1">Liver</tissue>
    </source>
</reference>
<dbReference type="AlphaFoldDB" id="A0AAV7MUH0"/>
<protein>
    <submittedName>
        <fullName evidence="1">Uncharacterized protein</fullName>
    </submittedName>
</protein>
<dbReference type="EMBL" id="JANPWB010000013">
    <property type="protein sequence ID" value="KAJ1107247.1"/>
    <property type="molecule type" value="Genomic_DNA"/>
</dbReference>
<evidence type="ECO:0000313" key="2">
    <source>
        <dbReference type="Proteomes" id="UP001066276"/>
    </source>
</evidence>
<accession>A0AAV7MUH0</accession>
<keyword evidence="2" id="KW-1185">Reference proteome</keyword>